<dbReference type="InterPro" id="IPR000086">
    <property type="entry name" value="NUDIX_hydrolase_dom"/>
</dbReference>
<evidence type="ECO:0000313" key="6">
    <source>
        <dbReference type="Proteomes" id="UP000290439"/>
    </source>
</evidence>
<dbReference type="PANTHER" id="PTHR21340:SF0">
    <property type="entry name" value="BIS(5'-NUCLEOSYL)-TETRAPHOSPHATASE [ASYMMETRICAL]"/>
    <property type="match status" value="1"/>
</dbReference>
<evidence type="ECO:0000256" key="1">
    <source>
        <dbReference type="ARBA" id="ARBA00005582"/>
    </source>
</evidence>
<protein>
    <submittedName>
        <fullName evidence="5">Mutator mutT protein</fullName>
    </submittedName>
</protein>
<evidence type="ECO:0000256" key="2">
    <source>
        <dbReference type="ARBA" id="ARBA00022801"/>
    </source>
</evidence>
<gene>
    <name evidence="5" type="ORF">NCTC10797_00109</name>
</gene>
<dbReference type="PROSITE" id="PS00893">
    <property type="entry name" value="NUDIX_BOX"/>
    <property type="match status" value="1"/>
</dbReference>
<evidence type="ECO:0000259" key="4">
    <source>
        <dbReference type="PROSITE" id="PS51462"/>
    </source>
</evidence>
<dbReference type="InterPro" id="IPR015797">
    <property type="entry name" value="NUDIX_hydrolase-like_dom_sf"/>
</dbReference>
<feature type="domain" description="Nudix hydrolase" evidence="4">
    <location>
        <begin position="53"/>
        <end position="189"/>
    </location>
</feature>
<reference evidence="5 6" key="1">
    <citation type="submission" date="2019-02" db="EMBL/GenBank/DDBJ databases">
        <authorList>
            <consortium name="Pathogen Informatics"/>
        </authorList>
    </citation>
    <scope>NUCLEOTIDE SEQUENCE [LARGE SCALE GENOMIC DNA]</scope>
    <source>
        <strain evidence="5 6">3012STDY6756504</strain>
    </source>
</reference>
<dbReference type="GO" id="GO:0006754">
    <property type="term" value="P:ATP biosynthetic process"/>
    <property type="evidence" value="ECO:0007669"/>
    <property type="project" value="TreeGrafter"/>
</dbReference>
<dbReference type="PANTHER" id="PTHR21340">
    <property type="entry name" value="DIADENOSINE 5,5-P1,P4-TETRAPHOSPHATE PYROPHOSPHOHYDROLASE MUTT"/>
    <property type="match status" value="1"/>
</dbReference>
<dbReference type="InterPro" id="IPR020476">
    <property type="entry name" value="Nudix_hydrolase"/>
</dbReference>
<evidence type="ECO:0000256" key="3">
    <source>
        <dbReference type="RuleBase" id="RU003476"/>
    </source>
</evidence>
<dbReference type="Pfam" id="PF00293">
    <property type="entry name" value="NUDIX"/>
    <property type="match status" value="1"/>
</dbReference>
<dbReference type="CDD" id="cd03674">
    <property type="entry name" value="NUDIX_Hydrolase"/>
    <property type="match status" value="1"/>
</dbReference>
<keyword evidence="2 3" id="KW-0378">Hydrolase</keyword>
<dbReference type="InterPro" id="IPR020084">
    <property type="entry name" value="NUDIX_hydrolase_CS"/>
</dbReference>
<dbReference type="Proteomes" id="UP000290439">
    <property type="component" value="Chromosome"/>
</dbReference>
<dbReference type="Gene3D" id="3.90.79.10">
    <property type="entry name" value="Nucleoside Triphosphate Pyrophosphohydrolase"/>
    <property type="match status" value="1"/>
</dbReference>
<name>A0A4U8VS24_9NOCA</name>
<evidence type="ECO:0000313" key="5">
    <source>
        <dbReference type="EMBL" id="VFA96360.1"/>
    </source>
</evidence>
<dbReference type="GO" id="GO:0004081">
    <property type="term" value="F:bis(5'-nucleosyl)-tetraphosphatase (asymmetrical) activity"/>
    <property type="evidence" value="ECO:0007669"/>
    <property type="project" value="TreeGrafter"/>
</dbReference>
<dbReference type="GO" id="GO:0006167">
    <property type="term" value="P:AMP biosynthetic process"/>
    <property type="evidence" value="ECO:0007669"/>
    <property type="project" value="TreeGrafter"/>
</dbReference>
<dbReference type="EMBL" id="LR215973">
    <property type="protein sequence ID" value="VFA96360.1"/>
    <property type="molecule type" value="Genomic_DNA"/>
</dbReference>
<comment type="similarity">
    <text evidence="1 3">Belongs to the Nudix hydrolase family.</text>
</comment>
<dbReference type="PROSITE" id="PS51462">
    <property type="entry name" value="NUDIX"/>
    <property type="match status" value="1"/>
</dbReference>
<dbReference type="RefSeq" id="WP_130915560.1">
    <property type="nucleotide sequence ID" value="NZ_LR215973.1"/>
</dbReference>
<dbReference type="SUPFAM" id="SSF55811">
    <property type="entry name" value="Nudix"/>
    <property type="match status" value="1"/>
</dbReference>
<dbReference type="InterPro" id="IPR051325">
    <property type="entry name" value="Nudix_hydrolase_domain"/>
</dbReference>
<accession>A0A4U8VS24</accession>
<sequence>MVSSSQHARQTVRDLVEQISVFDEIEGAARSFALDWIDSGAGLFRVHPPDEPNPHLCVYAVLVDDVRRRLLVTDHVKANAWLCPGGHVDDGEDPRAAVLREAREELGIEPAFHPRFAAGDPFFLTVTATRGDHSHTDVTFWFLLSGSEEMELVRDPAEARELRWFAIDDPTEWSDPDRFDPGMLRFLRKLTSHLDAPASVG</sequence>
<dbReference type="PRINTS" id="PR00502">
    <property type="entry name" value="NUDIXFAMILY"/>
</dbReference>
<dbReference type="AlphaFoldDB" id="A0A4U8VS24"/>
<proteinExistence type="inferred from homology"/>
<organism evidence="5 6">
    <name type="scientific">Nocardia cyriacigeorgica</name>
    <dbReference type="NCBI Taxonomy" id="135487"/>
    <lineage>
        <taxon>Bacteria</taxon>
        <taxon>Bacillati</taxon>
        <taxon>Actinomycetota</taxon>
        <taxon>Actinomycetes</taxon>
        <taxon>Mycobacteriales</taxon>
        <taxon>Nocardiaceae</taxon>
        <taxon>Nocardia</taxon>
    </lineage>
</organism>